<evidence type="ECO:0000256" key="1">
    <source>
        <dbReference type="ARBA" id="ARBA00022679"/>
    </source>
</evidence>
<dbReference type="InterPro" id="IPR013746">
    <property type="entry name" value="HMG_CoA_synt_C_dom"/>
</dbReference>
<gene>
    <name evidence="3" type="ORF">M8C21_000125</name>
</gene>
<dbReference type="GO" id="GO:0010142">
    <property type="term" value="P:farnesyl diphosphate biosynthetic process, mevalonate pathway"/>
    <property type="evidence" value="ECO:0007669"/>
    <property type="project" value="InterPro"/>
</dbReference>
<dbReference type="InterPro" id="IPR016039">
    <property type="entry name" value="Thiolase-like"/>
</dbReference>
<name>A0AAD5D4E0_AMBAR</name>
<feature type="domain" description="Hydroxymethylglutaryl-coenzyme A synthase C-terminal" evidence="2">
    <location>
        <begin position="46"/>
        <end position="131"/>
    </location>
</feature>
<dbReference type="Pfam" id="PF08540">
    <property type="entry name" value="HMG_CoA_synt_C"/>
    <property type="match status" value="1"/>
</dbReference>
<dbReference type="AlphaFoldDB" id="A0AAD5D4E0"/>
<accession>A0AAD5D4E0</accession>
<evidence type="ECO:0000259" key="2">
    <source>
        <dbReference type="Pfam" id="PF08540"/>
    </source>
</evidence>
<feature type="non-terminal residue" evidence="3">
    <location>
        <position position="1"/>
    </location>
</feature>
<comment type="caution">
    <text evidence="3">The sequence shown here is derived from an EMBL/GenBank/DDBJ whole genome shotgun (WGS) entry which is preliminary data.</text>
</comment>
<dbReference type="Gene3D" id="3.40.47.10">
    <property type="match status" value="1"/>
</dbReference>
<dbReference type="GO" id="GO:0004421">
    <property type="term" value="F:hydroxymethylglutaryl-CoA synthase activity"/>
    <property type="evidence" value="ECO:0007669"/>
    <property type="project" value="InterPro"/>
</dbReference>
<dbReference type="EMBL" id="JAMZMK010005599">
    <property type="protein sequence ID" value="KAI7752842.1"/>
    <property type="molecule type" value="Genomic_DNA"/>
</dbReference>
<keyword evidence="1" id="KW-0808">Transferase</keyword>
<keyword evidence="4" id="KW-1185">Reference proteome</keyword>
<dbReference type="SUPFAM" id="SSF53901">
    <property type="entry name" value="Thiolase-like"/>
    <property type="match status" value="1"/>
</dbReference>
<dbReference type="GO" id="GO:0006084">
    <property type="term" value="P:acetyl-CoA metabolic process"/>
    <property type="evidence" value="ECO:0007669"/>
    <property type="project" value="InterPro"/>
</dbReference>
<proteinExistence type="predicted"/>
<sequence>FNIANSTTGCQKKLEIDDNKKLFVEIMAMFGWGTQKAYELLQPVLKVYNKHETQLRLEAFYTFNERFAKETSQQVAESEYDKKVQPRTLVPKQLGNMYTTSLYAAFASLIHNKTSSLDGKRVMMFSYGMGVG</sequence>
<dbReference type="PANTHER" id="PTHR43323:SF15">
    <property type="entry name" value="HYDROXYMETHYLGLUTARYL-COA SYNTHASE"/>
    <property type="match status" value="1"/>
</dbReference>
<dbReference type="PANTHER" id="PTHR43323">
    <property type="entry name" value="3-HYDROXY-3-METHYLGLUTARYL COENZYME A SYNTHASE"/>
    <property type="match status" value="1"/>
</dbReference>
<evidence type="ECO:0000313" key="4">
    <source>
        <dbReference type="Proteomes" id="UP001206925"/>
    </source>
</evidence>
<reference evidence="3" key="1">
    <citation type="submission" date="2022-06" db="EMBL/GenBank/DDBJ databases">
        <title>Uncovering the hologenomic basis of an extraordinary plant invasion.</title>
        <authorList>
            <person name="Bieker V.C."/>
            <person name="Martin M.D."/>
            <person name="Gilbert T."/>
            <person name="Hodgins K."/>
            <person name="Battlay P."/>
            <person name="Petersen B."/>
            <person name="Wilson J."/>
        </authorList>
    </citation>
    <scope>NUCLEOTIDE SEQUENCE</scope>
    <source>
        <strain evidence="3">AA19_3_7</strain>
        <tissue evidence="3">Leaf</tissue>
    </source>
</reference>
<organism evidence="3 4">
    <name type="scientific">Ambrosia artemisiifolia</name>
    <name type="common">Common ragweed</name>
    <dbReference type="NCBI Taxonomy" id="4212"/>
    <lineage>
        <taxon>Eukaryota</taxon>
        <taxon>Viridiplantae</taxon>
        <taxon>Streptophyta</taxon>
        <taxon>Embryophyta</taxon>
        <taxon>Tracheophyta</taxon>
        <taxon>Spermatophyta</taxon>
        <taxon>Magnoliopsida</taxon>
        <taxon>eudicotyledons</taxon>
        <taxon>Gunneridae</taxon>
        <taxon>Pentapetalae</taxon>
        <taxon>asterids</taxon>
        <taxon>campanulids</taxon>
        <taxon>Asterales</taxon>
        <taxon>Asteraceae</taxon>
        <taxon>Asteroideae</taxon>
        <taxon>Heliantheae alliance</taxon>
        <taxon>Heliantheae</taxon>
        <taxon>Ambrosia</taxon>
    </lineage>
</organism>
<protein>
    <recommendedName>
        <fullName evidence="2">Hydroxymethylglutaryl-coenzyme A synthase C-terminal domain-containing protein</fullName>
    </recommendedName>
</protein>
<dbReference type="Proteomes" id="UP001206925">
    <property type="component" value="Unassembled WGS sequence"/>
</dbReference>
<evidence type="ECO:0000313" key="3">
    <source>
        <dbReference type="EMBL" id="KAI7752842.1"/>
    </source>
</evidence>